<dbReference type="AlphaFoldDB" id="A0A1B1BNM2"/>
<dbReference type="InterPro" id="IPR050266">
    <property type="entry name" value="AB_hydrolase_sf"/>
</dbReference>
<dbReference type="SUPFAM" id="SSF53474">
    <property type="entry name" value="alpha/beta-Hydrolases"/>
    <property type="match status" value="1"/>
</dbReference>
<dbReference type="InterPro" id="IPR029058">
    <property type="entry name" value="AB_hydrolase_fold"/>
</dbReference>
<dbReference type="InterPro" id="IPR000073">
    <property type="entry name" value="AB_hydrolase_1"/>
</dbReference>
<dbReference type="PANTHER" id="PTHR43798:SF31">
    <property type="entry name" value="AB HYDROLASE SUPERFAMILY PROTEIN YCLE"/>
    <property type="match status" value="1"/>
</dbReference>
<dbReference type="GO" id="GO:0016020">
    <property type="term" value="C:membrane"/>
    <property type="evidence" value="ECO:0007669"/>
    <property type="project" value="TreeGrafter"/>
</dbReference>
<proteinExistence type="predicted"/>
<protein>
    <recommendedName>
        <fullName evidence="3">AB hydrolase-1 domain-containing protein</fullName>
    </recommendedName>
</protein>
<evidence type="ECO:0000256" key="1">
    <source>
        <dbReference type="ARBA" id="ARBA00022801"/>
    </source>
</evidence>
<gene>
    <name evidence="4" type="ORF">PA27867_3343</name>
</gene>
<feature type="domain" description="AB hydrolase-1" evidence="3">
    <location>
        <begin position="25"/>
        <end position="233"/>
    </location>
</feature>
<name>A0A1B1BNM2_9MICO</name>
<feature type="region of interest" description="Disordered" evidence="2">
    <location>
        <begin position="241"/>
        <end position="260"/>
    </location>
</feature>
<accession>A0A1B1BNM2</accession>
<keyword evidence="1" id="KW-0378">Hydrolase</keyword>
<reference evidence="4 5" key="1">
    <citation type="submission" date="2016-06" db="EMBL/GenBank/DDBJ databases">
        <title>Genome sequencing of Cryobacterium arcticum PAMC 27867.</title>
        <authorList>
            <person name="Lee J."/>
            <person name="Kim O.-S."/>
        </authorList>
    </citation>
    <scope>NUCLEOTIDE SEQUENCE [LARGE SCALE GENOMIC DNA]</scope>
    <source>
        <strain evidence="4 5">PAMC 27867</strain>
    </source>
</reference>
<evidence type="ECO:0000259" key="3">
    <source>
        <dbReference type="Pfam" id="PF12697"/>
    </source>
</evidence>
<dbReference type="EMBL" id="CP016282">
    <property type="protein sequence ID" value="ANP74272.1"/>
    <property type="molecule type" value="Genomic_DNA"/>
</dbReference>
<keyword evidence="5" id="KW-1185">Reference proteome</keyword>
<organism evidence="4 5">
    <name type="scientific">Cryobacterium arcticum</name>
    <dbReference type="NCBI Taxonomy" id="670052"/>
    <lineage>
        <taxon>Bacteria</taxon>
        <taxon>Bacillati</taxon>
        <taxon>Actinomycetota</taxon>
        <taxon>Actinomycetes</taxon>
        <taxon>Micrococcales</taxon>
        <taxon>Microbacteriaceae</taxon>
        <taxon>Cryobacterium</taxon>
    </lineage>
</organism>
<evidence type="ECO:0000313" key="5">
    <source>
        <dbReference type="Proteomes" id="UP000092582"/>
    </source>
</evidence>
<dbReference type="PANTHER" id="PTHR43798">
    <property type="entry name" value="MONOACYLGLYCEROL LIPASE"/>
    <property type="match status" value="1"/>
</dbReference>
<dbReference type="GO" id="GO:0016787">
    <property type="term" value="F:hydrolase activity"/>
    <property type="evidence" value="ECO:0007669"/>
    <property type="project" value="UniProtKB-KW"/>
</dbReference>
<dbReference type="Gene3D" id="3.40.50.1820">
    <property type="entry name" value="alpha/beta hydrolase"/>
    <property type="match status" value="1"/>
</dbReference>
<dbReference type="OrthoDB" id="9769541at2"/>
<evidence type="ECO:0000256" key="2">
    <source>
        <dbReference type="SAM" id="MobiDB-lite"/>
    </source>
</evidence>
<evidence type="ECO:0000313" key="4">
    <source>
        <dbReference type="EMBL" id="ANP74272.1"/>
    </source>
</evidence>
<dbReference type="Pfam" id="PF12697">
    <property type="entry name" value="Abhydrolase_6"/>
    <property type="match status" value="1"/>
</dbReference>
<dbReference type="STRING" id="670052.PA27867_3343"/>
<dbReference type="RefSeq" id="WP_157109272.1">
    <property type="nucleotide sequence ID" value="NZ_CP016282.1"/>
</dbReference>
<dbReference type="Proteomes" id="UP000092582">
    <property type="component" value="Chromosome 1"/>
</dbReference>
<sequence length="260" mass="27267">MLPASGATVTVASTPGPGTADAPVFVLVHGIGMSHRYLERLHRELAGAGAVHSVDLPGFGRSPKPEDGVTIEQYADYLGELLPTLSAGPVVLVGHSMGAQFVTEATVRHPALVSHLVLIGGVTDPARGSVLLQALDLARDTLKEPASGTFIVLGDYLRCGPRWYLATLRPMLAYRTDLRLREVSAPTLVIRGEDDPVSRHDWGVHLAGQVPRGRLLELPGRHLVQFSAAALTAAGIRAHAGSPAPGGATVDHAVDEPVAP</sequence>
<dbReference type="KEGG" id="cart:PA27867_3343"/>